<feature type="compositionally biased region" description="Basic residues" evidence="1">
    <location>
        <begin position="143"/>
        <end position="156"/>
    </location>
</feature>
<feature type="compositionally biased region" description="Low complexity" evidence="1">
    <location>
        <begin position="17"/>
        <end position="39"/>
    </location>
</feature>
<feature type="region of interest" description="Disordered" evidence="1">
    <location>
        <begin position="1"/>
        <end position="163"/>
    </location>
</feature>
<keyword evidence="2" id="KW-0808">Transferase</keyword>
<proteinExistence type="predicted"/>
<accession>A0A6J4TCN5</accession>
<reference evidence="2" key="1">
    <citation type="submission" date="2020-02" db="EMBL/GenBank/DDBJ databases">
        <authorList>
            <person name="Meier V. D."/>
        </authorList>
    </citation>
    <scope>NUCLEOTIDE SEQUENCE</scope>
    <source>
        <strain evidence="2">AVDCRST_MAG05</strain>
    </source>
</reference>
<name>A0A6J4TCN5_9ACTN</name>
<feature type="compositionally biased region" description="Low complexity" evidence="1">
    <location>
        <begin position="104"/>
        <end position="126"/>
    </location>
</feature>
<evidence type="ECO:0000256" key="1">
    <source>
        <dbReference type="SAM" id="MobiDB-lite"/>
    </source>
</evidence>
<gene>
    <name evidence="2" type="ORF">AVDCRST_MAG05-3535</name>
</gene>
<dbReference type="GO" id="GO:0016740">
    <property type="term" value="F:transferase activity"/>
    <property type="evidence" value="ECO:0007669"/>
    <property type="project" value="UniProtKB-KW"/>
</dbReference>
<sequence>EYRGFHGYGDEAPADPAPAGVGPRALPGLPQRPGGRPLPGLGGLHRGGGARHDPRPAAGGALRSWRVVPVRRRTTGDGRTSGRPGLQGWGGRQAGGGRLHPRPRALGEGLRLRGRLPPAGPRLHGPQSAPRPCHQRSGERALGRRPRAARPSPRGRLRPERLVQGTVVQRVPVRDAARGVARAGRYARI</sequence>
<dbReference type="AlphaFoldDB" id="A0A6J4TCN5"/>
<feature type="non-terminal residue" evidence="2">
    <location>
        <position position="1"/>
    </location>
</feature>
<evidence type="ECO:0000313" key="2">
    <source>
        <dbReference type="EMBL" id="CAA9519718.1"/>
    </source>
</evidence>
<feature type="non-terminal residue" evidence="2">
    <location>
        <position position="189"/>
    </location>
</feature>
<feature type="compositionally biased region" description="Gly residues" evidence="1">
    <location>
        <begin position="85"/>
        <end position="98"/>
    </location>
</feature>
<dbReference type="EMBL" id="CADCVM010000394">
    <property type="protein sequence ID" value="CAA9519718.1"/>
    <property type="molecule type" value="Genomic_DNA"/>
</dbReference>
<protein>
    <submittedName>
        <fullName evidence="2">Acetyltransferase, GNAT family</fullName>
    </submittedName>
</protein>
<organism evidence="2">
    <name type="scientific">uncultured Rubrobacteraceae bacterium</name>
    <dbReference type="NCBI Taxonomy" id="349277"/>
    <lineage>
        <taxon>Bacteria</taxon>
        <taxon>Bacillati</taxon>
        <taxon>Actinomycetota</taxon>
        <taxon>Rubrobacteria</taxon>
        <taxon>Rubrobacterales</taxon>
        <taxon>Rubrobacteraceae</taxon>
        <taxon>environmental samples</taxon>
    </lineage>
</organism>